<dbReference type="EMBL" id="CADCTC010000229">
    <property type="protein sequence ID" value="CAA9286963.1"/>
    <property type="molecule type" value="Genomic_DNA"/>
</dbReference>
<evidence type="ECO:0000256" key="2">
    <source>
        <dbReference type="ARBA" id="ARBA00022555"/>
    </source>
</evidence>
<dbReference type="InterPro" id="IPR009000">
    <property type="entry name" value="Transl_B-barrel_sf"/>
</dbReference>
<dbReference type="GO" id="GO:0005829">
    <property type="term" value="C:cytosol"/>
    <property type="evidence" value="ECO:0007669"/>
    <property type="project" value="TreeGrafter"/>
</dbReference>
<evidence type="ECO:0000256" key="8">
    <source>
        <dbReference type="ARBA" id="ARBA00022884"/>
    </source>
</evidence>
<dbReference type="PROSITE" id="PS50860">
    <property type="entry name" value="AA_TRNA_LIGASE_II_ALA"/>
    <property type="match status" value="1"/>
</dbReference>
<proteinExistence type="inferred from homology"/>
<keyword evidence="9 13" id="KW-0648">Protein biosynthesis</keyword>
<accession>A0A6J4JT42</accession>
<keyword evidence="2 13" id="KW-0820">tRNA-binding</keyword>
<dbReference type="Gene3D" id="3.10.310.40">
    <property type="match status" value="1"/>
</dbReference>
<dbReference type="Gene3D" id="3.30.980.10">
    <property type="entry name" value="Threonyl-trna Synthetase, Chain A, domain 2"/>
    <property type="match status" value="1"/>
</dbReference>
<dbReference type="CDD" id="cd00673">
    <property type="entry name" value="AlaRS_core"/>
    <property type="match status" value="1"/>
</dbReference>
<dbReference type="EC" id="6.1.1.7" evidence="13"/>
<dbReference type="Gene3D" id="6.10.250.550">
    <property type="match status" value="1"/>
</dbReference>
<dbReference type="SUPFAM" id="SSF101353">
    <property type="entry name" value="Putative anticodon-binding domain of alanyl-tRNA synthetase (AlaRS)"/>
    <property type="match status" value="1"/>
</dbReference>
<feature type="binding site" evidence="13">
    <location>
        <position position="582"/>
    </location>
    <ligand>
        <name>Zn(2+)</name>
        <dbReference type="ChEBI" id="CHEBI:29105"/>
    </ligand>
</feature>
<feature type="region of interest" description="Disordered" evidence="15">
    <location>
        <begin position="862"/>
        <end position="881"/>
    </location>
</feature>
<evidence type="ECO:0000256" key="10">
    <source>
        <dbReference type="ARBA" id="ARBA00023146"/>
    </source>
</evidence>
<dbReference type="FunFam" id="3.30.980.10:FF:000004">
    <property type="entry name" value="Alanine--tRNA ligase, cytoplasmic"/>
    <property type="match status" value="1"/>
</dbReference>
<dbReference type="SMART" id="SM00863">
    <property type="entry name" value="tRNA_SAD"/>
    <property type="match status" value="1"/>
</dbReference>
<feature type="domain" description="Alanyl-transfer RNA synthetases family profile" evidence="16">
    <location>
        <begin position="1"/>
        <end position="723"/>
    </location>
</feature>
<organism evidence="17">
    <name type="scientific">uncultured Chloroflexota bacterium</name>
    <dbReference type="NCBI Taxonomy" id="166587"/>
    <lineage>
        <taxon>Bacteria</taxon>
        <taxon>Bacillati</taxon>
        <taxon>Chloroflexota</taxon>
        <taxon>environmental samples</taxon>
    </lineage>
</organism>
<keyword evidence="3 13" id="KW-0436">Ligase</keyword>
<keyword evidence="8 13" id="KW-0694">RNA-binding</keyword>
<keyword evidence="14" id="KW-0175">Coiled coil</keyword>
<dbReference type="InterPro" id="IPR018165">
    <property type="entry name" value="Ala-tRNA-synth_IIc_core"/>
</dbReference>
<dbReference type="HAMAP" id="MF_00036_B">
    <property type="entry name" value="Ala_tRNA_synth_B"/>
    <property type="match status" value="1"/>
</dbReference>
<comment type="cofactor">
    <cofactor evidence="13">
        <name>Zn(2+)</name>
        <dbReference type="ChEBI" id="CHEBI:29105"/>
    </cofactor>
    <text evidence="13">Binds 1 zinc ion per subunit.</text>
</comment>
<dbReference type="InterPro" id="IPR050058">
    <property type="entry name" value="Ala-tRNA_ligase"/>
</dbReference>
<feature type="binding site" evidence="13">
    <location>
        <position position="684"/>
    </location>
    <ligand>
        <name>Zn(2+)</name>
        <dbReference type="ChEBI" id="CHEBI:29105"/>
    </ligand>
</feature>
<dbReference type="InterPro" id="IPR023033">
    <property type="entry name" value="Ala_tRNA_ligase_euk/bac"/>
</dbReference>
<evidence type="ECO:0000256" key="12">
    <source>
        <dbReference type="ARBA" id="ARBA00048300"/>
    </source>
</evidence>
<dbReference type="PANTHER" id="PTHR11777">
    <property type="entry name" value="ALANYL-TRNA SYNTHETASE"/>
    <property type="match status" value="1"/>
</dbReference>
<dbReference type="GO" id="GO:0008270">
    <property type="term" value="F:zinc ion binding"/>
    <property type="evidence" value="ECO:0007669"/>
    <property type="project" value="UniProtKB-UniRule"/>
</dbReference>
<dbReference type="InterPro" id="IPR018163">
    <property type="entry name" value="Thr/Ala-tRNA-synth_IIc_edit"/>
</dbReference>
<dbReference type="InterPro" id="IPR003156">
    <property type="entry name" value="DHHA1_dom"/>
</dbReference>
<name>A0A6J4JT42_9CHLR</name>
<evidence type="ECO:0000256" key="13">
    <source>
        <dbReference type="HAMAP-Rule" id="MF_00036"/>
    </source>
</evidence>
<dbReference type="PRINTS" id="PR00980">
    <property type="entry name" value="TRNASYNTHALA"/>
</dbReference>
<dbReference type="Gene3D" id="3.30.930.10">
    <property type="entry name" value="Bira Bifunctional Protein, Domain 2"/>
    <property type="match status" value="1"/>
</dbReference>
<dbReference type="SUPFAM" id="SSF55186">
    <property type="entry name" value="ThrRS/AlaRS common domain"/>
    <property type="match status" value="1"/>
</dbReference>
<evidence type="ECO:0000256" key="4">
    <source>
        <dbReference type="ARBA" id="ARBA00022723"/>
    </source>
</evidence>
<dbReference type="InterPro" id="IPR018162">
    <property type="entry name" value="Ala-tRNA-ligase_IIc_anticod-bd"/>
</dbReference>
<evidence type="ECO:0000256" key="9">
    <source>
        <dbReference type="ARBA" id="ARBA00022917"/>
    </source>
</evidence>
<keyword evidence="7 13" id="KW-0067">ATP-binding</keyword>
<dbReference type="NCBIfam" id="TIGR00344">
    <property type="entry name" value="alaS"/>
    <property type="match status" value="1"/>
</dbReference>
<comment type="similarity">
    <text evidence="1 13">Belongs to the class-II aminoacyl-tRNA synthetase family.</text>
</comment>
<gene>
    <name evidence="13" type="primary">alaS</name>
    <name evidence="17" type="ORF">AVDCRST_MAG77-4362</name>
</gene>
<evidence type="ECO:0000256" key="5">
    <source>
        <dbReference type="ARBA" id="ARBA00022741"/>
    </source>
</evidence>
<dbReference type="GO" id="GO:0002161">
    <property type="term" value="F:aminoacyl-tRNA deacylase activity"/>
    <property type="evidence" value="ECO:0007669"/>
    <property type="project" value="TreeGrafter"/>
</dbReference>
<evidence type="ECO:0000256" key="1">
    <source>
        <dbReference type="ARBA" id="ARBA00008226"/>
    </source>
</evidence>
<comment type="domain">
    <text evidence="13">Consists of three domains; the N-terminal catalytic domain, the editing domain and the C-terminal C-Ala domain. The editing domain removes incorrectly charged amino acids, while the C-Ala domain, along with tRNA(Ala), serves as a bridge to cooperatively bring together the editing and aminoacylation centers thus stimulating deacylation of misacylated tRNAs.</text>
</comment>
<dbReference type="GO" id="GO:0000049">
    <property type="term" value="F:tRNA binding"/>
    <property type="evidence" value="ECO:0007669"/>
    <property type="project" value="UniProtKB-KW"/>
</dbReference>
<sequence>MNTDQMRQTFVRFFESQGHLFVPSAPLVSHGDPTVLFTVAGMQPFKAYYANPSLAPARRLVTVQRCIRTNDIEEVGDDTHFTVFEMLGNFAFGDSAAGGYFKKEAISYAYQLVTQGLGIEADRLWPSVWAGEPGIPRDDEATAYWRELGIPDERITPLNRKADGSRENFWGPVGDTGPCGPCSEIYIDVLGKCPEGRAEGECRPDPLHECGRFVEIWNLVFNQFHMEADGSLTPLASTGIDTGAGFERFVAALSGVPSAYETDLFQPIIAAAENALDVTYGDDPEVTRALRVIADHTRAATFLVADGVTPSNEARGYVARRLIRRAVRYGRTLGKRGAFLGQVVNAAIDRYTPHYPHLGDRRQTILSVIGQEEARFGETLSAGLERLNTELARLERDGEKTLAGSAAFTLYDTFGFPFELTVEVAEGRGFTVDAEGFDQALAEQRRRARENTRFKDTTGVELPDTRVEFVGYDTLETDQARVLFIAQAGERVTAAVASEAEVALVLDRTPFYAERGGQVGDQGVIVGQHGRLVVTTTRPGPGESIVHFGTVVDGTLGEGDTVRAEVQSDDRRRTMRHHTTTHLLHAALRRVLGPEVHQSGSLVGPNRLRFDFAHGEPLSPTQRREIEQLVNDVVRQDLPVRTDVLTLDQAMSSGAVALFDEKYGDRVRVLTIGDFSKELCGGTHVGRTGEIGAFVVLGESSVGAGLRRIEALGGDAAERYLAQQVETLDTTARTLGAPREEVPARVTQLLAELNDARKRLEAAERKAAQQGLGSLLEGAAQAGGGFHVVAAQLDVAIAPTMERLREAADWVRDKLGGPAVVVLASVADGRPQLLAAVSPELAKQGLHAGKLLNEVAQEIGGRGGGRPELAQGGGGDPAKLNAGLDRARRAALGMG</sequence>
<dbReference type="Gene3D" id="3.30.54.20">
    <property type="match status" value="1"/>
</dbReference>
<dbReference type="GO" id="GO:0006419">
    <property type="term" value="P:alanyl-tRNA aminoacylation"/>
    <property type="evidence" value="ECO:0007669"/>
    <property type="project" value="UniProtKB-UniRule"/>
</dbReference>
<keyword evidence="10 13" id="KW-0030">Aminoacyl-tRNA synthetase</keyword>
<feature type="coiled-coil region" evidence="14">
    <location>
        <begin position="377"/>
        <end position="404"/>
    </location>
</feature>
<comment type="subcellular location">
    <subcellularLocation>
        <location evidence="13">Cytoplasm</location>
    </subcellularLocation>
</comment>
<dbReference type="InterPro" id="IPR018164">
    <property type="entry name" value="Ala-tRNA-synth_IIc_N"/>
</dbReference>
<reference evidence="17" key="1">
    <citation type="submission" date="2020-02" db="EMBL/GenBank/DDBJ databases">
        <authorList>
            <person name="Meier V. D."/>
        </authorList>
    </citation>
    <scope>NUCLEOTIDE SEQUENCE</scope>
    <source>
        <strain evidence="17">AVDCRST_MAG77</strain>
    </source>
</reference>
<dbReference type="FunFam" id="3.10.310.40:FF:000001">
    <property type="entry name" value="Alanine--tRNA ligase"/>
    <property type="match status" value="1"/>
</dbReference>
<dbReference type="Pfam" id="PF02272">
    <property type="entry name" value="DHHA1"/>
    <property type="match status" value="1"/>
</dbReference>
<keyword evidence="13" id="KW-0963">Cytoplasm</keyword>
<evidence type="ECO:0000256" key="11">
    <source>
        <dbReference type="ARBA" id="ARBA00024779"/>
    </source>
</evidence>
<dbReference type="Pfam" id="PF07973">
    <property type="entry name" value="tRNA_SAD"/>
    <property type="match status" value="1"/>
</dbReference>
<dbReference type="GO" id="GO:0004813">
    <property type="term" value="F:alanine-tRNA ligase activity"/>
    <property type="evidence" value="ECO:0007669"/>
    <property type="project" value="UniProtKB-UniRule"/>
</dbReference>
<dbReference type="GO" id="GO:0005524">
    <property type="term" value="F:ATP binding"/>
    <property type="evidence" value="ECO:0007669"/>
    <property type="project" value="UniProtKB-UniRule"/>
</dbReference>
<dbReference type="SUPFAM" id="SSF50447">
    <property type="entry name" value="Translation proteins"/>
    <property type="match status" value="1"/>
</dbReference>
<comment type="catalytic activity">
    <reaction evidence="12 13">
        <text>tRNA(Ala) + L-alanine + ATP = L-alanyl-tRNA(Ala) + AMP + diphosphate</text>
        <dbReference type="Rhea" id="RHEA:12540"/>
        <dbReference type="Rhea" id="RHEA-COMP:9657"/>
        <dbReference type="Rhea" id="RHEA-COMP:9923"/>
        <dbReference type="ChEBI" id="CHEBI:30616"/>
        <dbReference type="ChEBI" id="CHEBI:33019"/>
        <dbReference type="ChEBI" id="CHEBI:57972"/>
        <dbReference type="ChEBI" id="CHEBI:78442"/>
        <dbReference type="ChEBI" id="CHEBI:78497"/>
        <dbReference type="ChEBI" id="CHEBI:456215"/>
        <dbReference type="EC" id="6.1.1.7"/>
    </reaction>
</comment>
<dbReference type="Pfam" id="PF01411">
    <property type="entry name" value="tRNA-synt_2c"/>
    <property type="match status" value="1"/>
</dbReference>
<feature type="binding site" evidence="13">
    <location>
        <position position="680"/>
    </location>
    <ligand>
        <name>Zn(2+)</name>
        <dbReference type="ChEBI" id="CHEBI:29105"/>
    </ligand>
</feature>
<keyword evidence="5 13" id="KW-0547">Nucleotide-binding</keyword>
<evidence type="ECO:0000256" key="3">
    <source>
        <dbReference type="ARBA" id="ARBA00022598"/>
    </source>
</evidence>
<dbReference type="PANTHER" id="PTHR11777:SF9">
    <property type="entry name" value="ALANINE--TRNA LIGASE, CYTOPLASMIC"/>
    <property type="match status" value="1"/>
</dbReference>
<dbReference type="FunFam" id="3.30.54.20:FF:000001">
    <property type="entry name" value="Alanine--tRNA ligase"/>
    <property type="match status" value="1"/>
</dbReference>
<feature type="binding site" evidence="13">
    <location>
        <position position="578"/>
    </location>
    <ligand>
        <name>Zn(2+)</name>
        <dbReference type="ChEBI" id="CHEBI:29105"/>
    </ligand>
</feature>
<evidence type="ECO:0000313" key="17">
    <source>
        <dbReference type="EMBL" id="CAA9286963.1"/>
    </source>
</evidence>
<feature type="compositionally biased region" description="Gly residues" evidence="15">
    <location>
        <begin position="862"/>
        <end position="876"/>
    </location>
</feature>
<evidence type="ECO:0000256" key="6">
    <source>
        <dbReference type="ARBA" id="ARBA00022833"/>
    </source>
</evidence>
<dbReference type="InterPro" id="IPR012947">
    <property type="entry name" value="tRNA_SAD"/>
</dbReference>
<evidence type="ECO:0000256" key="15">
    <source>
        <dbReference type="SAM" id="MobiDB-lite"/>
    </source>
</evidence>
<dbReference type="InterPro" id="IPR002318">
    <property type="entry name" value="Ala-tRNA-lgiase_IIc"/>
</dbReference>
<evidence type="ECO:0000256" key="7">
    <source>
        <dbReference type="ARBA" id="ARBA00022840"/>
    </source>
</evidence>
<keyword evidence="4 13" id="KW-0479">Metal-binding</keyword>
<protein>
    <recommendedName>
        <fullName evidence="13">Alanine--tRNA ligase</fullName>
        <ecNumber evidence="13">6.1.1.7</ecNumber>
    </recommendedName>
    <alternativeName>
        <fullName evidence="13">Alanyl-tRNA synthetase</fullName>
        <shortName evidence="13">AlaRS</shortName>
    </alternativeName>
</protein>
<dbReference type="SUPFAM" id="SSF55681">
    <property type="entry name" value="Class II aaRS and biotin synthetases"/>
    <property type="match status" value="1"/>
</dbReference>
<dbReference type="AlphaFoldDB" id="A0A6J4JT42"/>
<dbReference type="Gene3D" id="2.40.30.130">
    <property type="match status" value="1"/>
</dbReference>
<dbReference type="InterPro" id="IPR045864">
    <property type="entry name" value="aa-tRNA-synth_II/BPL/LPL"/>
</dbReference>
<keyword evidence="6 13" id="KW-0862">Zinc</keyword>
<evidence type="ECO:0000259" key="16">
    <source>
        <dbReference type="PROSITE" id="PS50860"/>
    </source>
</evidence>
<evidence type="ECO:0000256" key="14">
    <source>
        <dbReference type="SAM" id="Coils"/>
    </source>
</evidence>
<comment type="function">
    <text evidence="11 13">Catalyzes the attachment of alanine to tRNA(Ala) in a two-step reaction: alanine is first activated by ATP to form Ala-AMP and then transferred to the acceptor end of tRNA(Ala). Also edits incorrectly charged Ser-tRNA(Ala) and Gly-tRNA(Ala) via its editing domain.</text>
</comment>